<protein>
    <submittedName>
        <fullName evidence="1">Uncharacterized protein</fullName>
    </submittedName>
</protein>
<dbReference type="Proteomes" id="UP001596548">
    <property type="component" value="Unassembled WGS sequence"/>
</dbReference>
<dbReference type="RefSeq" id="WP_378967426.1">
    <property type="nucleotide sequence ID" value="NZ_JBHTBJ010000007.1"/>
</dbReference>
<accession>A0ABW2HP64</accession>
<keyword evidence="2" id="KW-1185">Reference proteome</keyword>
<gene>
    <name evidence="1" type="ORF">ACFQS1_13035</name>
</gene>
<reference evidence="2" key="1">
    <citation type="journal article" date="2019" name="Int. J. Syst. Evol. Microbiol.">
        <title>The Global Catalogue of Microorganisms (GCM) 10K type strain sequencing project: providing services to taxonomists for standard genome sequencing and annotation.</title>
        <authorList>
            <consortium name="The Broad Institute Genomics Platform"/>
            <consortium name="The Broad Institute Genome Sequencing Center for Infectious Disease"/>
            <person name="Wu L."/>
            <person name="Ma J."/>
        </authorList>
    </citation>
    <scope>NUCLEOTIDE SEQUENCE [LARGE SCALE GENOMIC DNA]</scope>
    <source>
        <strain evidence="2">XZYJT-10</strain>
    </source>
</reference>
<name>A0ABW2HP64_9ACTN</name>
<comment type="caution">
    <text evidence="1">The sequence shown here is derived from an EMBL/GenBank/DDBJ whole genome shotgun (WGS) entry which is preliminary data.</text>
</comment>
<sequence length="65" mass="7045">MEKTLANGENALANGENALAEVAQTPLDEARTTPIDRIGRAAAARVVRRVVRRDRDRVTPFSSGI</sequence>
<evidence type="ECO:0000313" key="1">
    <source>
        <dbReference type="EMBL" id="MFC7274914.1"/>
    </source>
</evidence>
<evidence type="ECO:0000313" key="2">
    <source>
        <dbReference type="Proteomes" id="UP001596548"/>
    </source>
</evidence>
<dbReference type="EMBL" id="JBHTBJ010000007">
    <property type="protein sequence ID" value="MFC7274914.1"/>
    <property type="molecule type" value="Genomic_DNA"/>
</dbReference>
<proteinExistence type="predicted"/>
<organism evidence="1 2">
    <name type="scientific">Paractinoplanes rhizophilus</name>
    <dbReference type="NCBI Taxonomy" id="1416877"/>
    <lineage>
        <taxon>Bacteria</taxon>
        <taxon>Bacillati</taxon>
        <taxon>Actinomycetota</taxon>
        <taxon>Actinomycetes</taxon>
        <taxon>Micromonosporales</taxon>
        <taxon>Micromonosporaceae</taxon>
        <taxon>Paractinoplanes</taxon>
    </lineage>
</organism>